<reference evidence="5" key="1">
    <citation type="submission" date="2013-10" db="EMBL/GenBank/DDBJ databases">
        <authorList>
            <person name="Schartl M."/>
            <person name="Warren W."/>
        </authorList>
    </citation>
    <scope>NUCLEOTIDE SEQUENCE [LARGE SCALE GENOMIC DNA]</scope>
    <source>
        <strain evidence="5">female</strain>
    </source>
</reference>
<name>A0A096M7P2_POEFO</name>
<feature type="compositionally biased region" description="Basic residues" evidence="3">
    <location>
        <begin position="593"/>
        <end position="603"/>
    </location>
</feature>
<accession>A0A096M7P2</accession>
<feature type="region of interest" description="Disordered" evidence="3">
    <location>
        <begin position="156"/>
        <end position="278"/>
    </location>
</feature>
<organism evidence="4 5">
    <name type="scientific">Poecilia formosa</name>
    <name type="common">Amazon molly</name>
    <name type="synonym">Limia formosa</name>
    <dbReference type="NCBI Taxonomy" id="48698"/>
    <lineage>
        <taxon>Eukaryota</taxon>
        <taxon>Metazoa</taxon>
        <taxon>Chordata</taxon>
        <taxon>Craniata</taxon>
        <taxon>Vertebrata</taxon>
        <taxon>Euteleostomi</taxon>
        <taxon>Actinopterygii</taxon>
        <taxon>Neopterygii</taxon>
        <taxon>Teleostei</taxon>
        <taxon>Neoteleostei</taxon>
        <taxon>Acanthomorphata</taxon>
        <taxon>Ovalentaria</taxon>
        <taxon>Atherinomorphae</taxon>
        <taxon>Cyprinodontiformes</taxon>
        <taxon>Poeciliidae</taxon>
        <taxon>Poeciliinae</taxon>
        <taxon>Poecilia</taxon>
    </lineage>
</organism>
<feature type="compositionally biased region" description="Low complexity" evidence="3">
    <location>
        <begin position="197"/>
        <end position="210"/>
    </location>
</feature>
<feature type="compositionally biased region" description="Basic and acidic residues" evidence="3">
    <location>
        <begin position="604"/>
        <end position="652"/>
    </location>
</feature>
<feature type="compositionally biased region" description="Low complexity" evidence="3">
    <location>
        <begin position="81"/>
        <end position="95"/>
    </location>
</feature>
<dbReference type="EMBL" id="AYCK01008881">
    <property type="status" value="NOT_ANNOTATED_CDS"/>
    <property type="molecule type" value="Genomic_DNA"/>
</dbReference>
<feature type="region of interest" description="Disordered" evidence="3">
    <location>
        <begin position="364"/>
        <end position="397"/>
    </location>
</feature>
<dbReference type="GeneTree" id="ENSGT00730000111747"/>
<reference evidence="4" key="2">
    <citation type="submission" date="2025-08" db="UniProtKB">
        <authorList>
            <consortium name="Ensembl"/>
        </authorList>
    </citation>
    <scope>IDENTIFICATION</scope>
</reference>
<evidence type="ECO:0000256" key="2">
    <source>
        <dbReference type="SAM" id="Coils"/>
    </source>
</evidence>
<feature type="coiled-coil region" evidence="2">
    <location>
        <begin position="446"/>
        <end position="473"/>
    </location>
</feature>
<dbReference type="Ensembl" id="ENSPFOT00000023205.1">
    <property type="protein sequence ID" value="ENSPFOP00000027433.1"/>
    <property type="gene ID" value="ENSPFOG00000009734.2"/>
</dbReference>
<dbReference type="OMA" id="GCARQEG"/>
<reference evidence="4" key="3">
    <citation type="submission" date="2025-09" db="UniProtKB">
        <authorList>
            <consortium name="Ensembl"/>
        </authorList>
    </citation>
    <scope>IDENTIFICATION</scope>
</reference>
<evidence type="ECO:0000313" key="5">
    <source>
        <dbReference type="Proteomes" id="UP000028760"/>
    </source>
</evidence>
<proteinExistence type="predicted"/>
<evidence type="ECO:0000256" key="1">
    <source>
        <dbReference type="ARBA" id="ARBA00023054"/>
    </source>
</evidence>
<keyword evidence="5" id="KW-1185">Reference proteome</keyword>
<feature type="region of interest" description="Disordered" evidence="3">
    <location>
        <begin position="1"/>
        <end position="106"/>
    </location>
</feature>
<dbReference type="GO" id="GO:0016020">
    <property type="term" value="C:membrane"/>
    <property type="evidence" value="ECO:0007669"/>
    <property type="project" value="TreeGrafter"/>
</dbReference>
<sequence>MSDSSNSTGSTGSSTNSWTLLSPEEAAIENVGPADDGTESLGDAPSLSEEVAGAAAEEKPAELPVETILSEEGHQVCQETSPESGEGPIPSSPSRLSPPPSSPLEALYIDTESQPPVIHDIVTTSPSDNEPQGAMPLVGSMDLAAQLDIPADVLLADPAVSPPHTTDASAEAALHTPADSEPTPASAVARSDVWSSEPEVTVPTETLTAAEPPPHVEAEVSFAAEPPSPVPERPKTRGSPDPETVGSAEAEEGVADAEREEEMPSESQNMDEEEEEEMPSFRYFEIKIDYSLIYEASAASGRRLISVHDAAEMSPISTCSSLPLSLAFLTWLGRLPVDDCRFGNGFNTRQFSLQRCRDQSSSIETGEVNGFDDGLRRRNVPSFEAPRPRTSDEEDDEEEVEFKMAERQEDKPWFSMNKCVVAALVLLFLGSLFLSGDIDSPDLTDRDKMKGMLNEMREQITHLETRIQIRTEQLNSEMQAMAESDDELDRAGLEEKTLNLKEELATLLTLSRELESLRDRVNKYNQSAAGPEREQDEQLEEELHCQKDLLDDIKKRLGGMKKDAGDGKQVWENLDGIQEQLSKHVESWEKTKPHGPKWKGKKEKKQERDEKENSHKESWRKHQDEWQRRKSERRMDREERRKEKPWHSRPGENSHQPRQPHHHHQHHHNDFWRDQELKLHRNVRPQLGCSSLEDCASKEGLYPVELAEFEELLEGYLSKLEGSPSESKDELRKVTADFFEDGVFIHDRVRFGDFAEDVADVLEDMVDVMEGSDSLEEEMEEFEREALWKFAA</sequence>
<evidence type="ECO:0000313" key="4">
    <source>
        <dbReference type="Ensembl" id="ENSPFOP00000027433.1"/>
    </source>
</evidence>
<dbReference type="PANTHER" id="PTHR28638">
    <property type="entry name" value="CELL CYCLE PROGRESSION PROTEIN 1"/>
    <property type="match status" value="1"/>
</dbReference>
<keyword evidence="1 2" id="KW-0175">Coiled coil</keyword>
<feature type="region of interest" description="Disordered" evidence="3">
    <location>
        <begin position="585"/>
        <end position="670"/>
    </location>
</feature>
<feature type="coiled-coil region" evidence="2">
    <location>
        <begin position="500"/>
        <end position="556"/>
    </location>
</feature>
<feature type="compositionally biased region" description="Acidic residues" evidence="3">
    <location>
        <begin position="249"/>
        <end position="278"/>
    </location>
</feature>
<evidence type="ECO:0000256" key="3">
    <source>
        <dbReference type="SAM" id="MobiDB-lite"/>
    </source>
</evidence>
<dbReference type="InterPro" id="IPR051990">
    <property type="entry name" value="CCPG1/PBIP1"/>
</dbReference>
<dbReference type="PANTHER" id="PTHR28638:SF1">
    <property type="entry name" value="PRE-B-CELL LEUKEMIA TRANSCRIPTION FACTOR-INTERACTING PROTEIN 1"/>
    <property type="match status" value="1"/>
</dbReference>
<feature type="compositionally biased region" description="Basic residues" evidence="3">
    <location>
        <begin position="658"/>
        <end position="667"/>
    </location>
</feature>
<feature type="compositionally biased region" description="Low complexity" evidence="3">
    <location>
        <begin position="1"/>
        <end position="22"/>
    </location>
</feature>
<protein>
    <submittedName>
        <fullName evidence="4">Pre-B-cell leukemia homeobox interacting protein 1a</fullName>
    </submittedName>
</protein>
<dbReference type="Proteomes" id="UP000028760">
    <property type="component" value="Unassembled WGS sequence"/>
</dbReference>
<dbReference type="AlphaFoldDB" id="A0A096M7P2"/>